<name>A0A7J6CQF9_9TELE</name>
<keyword evidence="2" id="KW-1185">Reference proteome</keyword>
<comment type="caution">
    <text evidence="1">The sequence shown here is derived from an EMBL/GenBank/DDBJ whole genome shotgun (WGS) entry which is preliminary data.</text>
</comment>
<dbReference type="AlphaFoldDB" id="A0A7J6CQF9"/>
<dbReference type="EMBL" id="JAAMOB010000009">
    <property type="protein sequence ID" value="KAF4108763.1"/>
    <property type="molecule type" value="Genomic_DNA"/>
</dbReference>
<accession>A0A7J6CQF9</accession>
<reference evidence="1 2" key="1">
    <citation type="submission" date="2020-04" db="EMBL/GenBank/DDBJ databases">
        <title>Chromosome-level genome assembly of a cyprinid fish Onychostoma macrolepis by integration of Nanopore Sequencing, Bionano and Hi-C technology.</title>
        <authorList>
            <person name="Wang D."/>
        </authorList>
    </citation>
    <scope>NUCLEOTIDE SEQUENCE [LARGE SCALE GENOMIC DNA]</scope>
    <source>
        <strain evidence="1">SWU-2019</strain>
        <tissue evidence="1">Muscle</tissue>
    </source>
</reference>
<evidence type="ECO:0000313" key="1">
    <source>
        <dbReference type="EMBL" id="KAF4108763.1"/>
    </source>
</evidence>
<evidence type="ECO:0000313" key="2">
    <source>
        <dbReference type="Proteomes" id="UP000579812"/>
    </source>
</evidence>
<proteinExistence type="predicted"/>
<protein>
    <submittedName>
        <fullName evidence="1">Uncharacterized protein</fullName>
    </submittedName>
</protein>
<sequence>MTSRVLQVSQSPLKEKFRCMIDDCEDGRLKKDPFSDQPISTPKMKLKGCREGHLMQYDHIVLTLDEQLITEDSEDISTVL</sequence>
<organism evidence="1 2">
    <name type="scientific">Onychostoma macrolepis</name>
    <dbReference type="NCBI Taxonomy" id="369639"/>
    <lineage>
        <taxon>Eukaryota</taxon>
        <taxon>Metazoa</taxon>
        <taxon>Chordata</taxon>
        <taxon>Craniata</taxon>
        <taxon>Vertebrata</taxon>
        <taxon>Euteleostomi</taxon>
        <taxon>Actinopterygii</taxon>
        <taxon>Neopterygii</taxon>
        <taxon>Teleostei</taxon>
        <taxon>Ostariophysi</taxon>
        <taxon>Cypriniformes</taxon>
        <taxon>Cyprinidae</taxon>
        <taxon>Acrossocheilinae</taxon>
        <taxon>Onychostoma</taxon>
    </lineage>
</organism>
<gene>
    <name evidence="1" type="ORF">G5714_009836</name>
</gene>
<dbReference type="Proteomes" id="UP000579812">
    <property type="component" value="Unassembled WGS sequence"/>
</dbReference>